<dbReference type="Pfam" id="PF00550">
    <property type="entry name" value="PP-binding"/>
    <property type="match status" value="1"/>
</dbReference>
<protein>
    <submittedName>
        <fullName evidence="2">Acyl carrier protein</fullName>
    </submittedName>
</protein>
<sequence length="82" mass="9027">MMDEAIAAPIAEYIAGAILKNPKRAIKPDEPLISSGLIDSFHLVDLGLFVEDKFGVRIDDSELNADTFDTLNQLVALIRSRQ</sequence>
<dbReference type="Gene3D" id="1.10.1200.10">
    <property type="entry name" value="ACP-like"/>
    <property type="match status" value="1"/>
</dbReference>
<reference evidence="2 3" key="1">
    <citation type="submission" date="2017-11" db="EMBL/GenBank/DDBJ databases">
        <title>Evolution of Phototrophy in the Chloroflexi Phylum Driven by Horizontal Gene Transfer.</title>
        <authorList>
            <person name="Ward L.M."/>
            <person name="Hemp J."/>
            <person name="Shih P.M."/>
            <person name="Mcglynn S.E."/>
            <person name="Fischer W."/>
        </authorList>
    </citation>
    <scope>NUCLEOTIDE SEQUENCE [LARGE SCALE GENOMIC DNA]</scope>
    <source>
        <strain evidence="2">JP3_7</strain>
    </source>
</reference>
<feature type="domain" description="Carrier" evidence="1">
    <location>
        <begin position="5"/>
        <end position="82"/>
    </location>
</feature>
<gene>
    <name evidence="2" type="ORF">CUN48_10115</name>
</gene>
<dbReference type="InterPro" id="IPR036736">
    <property type="entry name" value="ACP-like_sf"/>
</dbReference>
<dbReference type="AlphaFoldDB" id="A0A2M8QBI9"/>
<evidence type="ECO:0000259" key="1">
    <source>
        <dbReference type="PROSITE" id="PS50075"/>
    </source>
</evidence>
<proteinExistence type="predicted"/>
<dbReference type="SUPFAM" id="SSF47336">
    <property type="entry name" value="ACP-like"/>
    <property type="match status" value="1"/>
</dbReference>
<dbReference type="PROSITE" id="PS50075">
    <property type="entry name" value="CARRIER"/>
    <property type="match status" value="1"/>
</dbReference>
<accession>A0A2M8QBI9</accession>
<comment type="caution">
    <text evidence="2">The sequence shown here is derived from an EMBL/GenBank/DDBJ whole genome shotgun (WGS) entry which is preliminary data.</text>
</comment>
<evidence type="ECO:0000313" key="2">
    <source>
        <dbReference type="EMBL" id="PJF47159.1"/>
    </source>
</evidence>
<dbReference type="InterPro" id="IPR009081">
    <property type="entry name" value="PP-bd_ACP"/>
</dbReference>
<organism evidence="2 3">
    <name type="scientific">Candidatus Thermofonsia Clade 3 bacterium</name>
    <dbReference type="NCBI Taxonomy" id="2364212"/>
    <lineage>
        <taxon>Bacteria</taxon>
        <taxon>Bacillati</taxon>
        <taxon>Chloroflexota</taxon>
        <taxon>Candidatus Thermofontia</taxon>
        <taxon>Candidatus Thermofonsia Clade 3</taxon>
    </lineage>
</organism>
<name>A0A2M8QBI9_9CHLR</name>
<dbReference type="Proteomes" id="UP000230790">
    <property type="component" value="Unassembled WGS sequence"/>
</dbReference>
<evidence type="ECO:0000313" key="3">
    <source>
        <dbReference type="Proteomes" id="UP000230790"/>
    </source>
</evidence>
<dbReference type="EMBL" id="PGTN01000064">
    <property type="protein sequence ID" value="PJF47159.1"/>
    <property type="molecule type" value="Genomic_DNA"/>
</dbReference>